<reference evidence="2" key="2">
    <citation type="submission" date="2024-04" db="UniProtKB">
        <authorList>
            <consortium name="Ensembl"/>
        </authorList>
    </citation>
    <scope>IDENTIFICATION</scope>
</reference>
<accession>G3NAJ1</accession>
<evidence type="ECO:0000256" key="1">
    <source>
        <dbReference type="SAM" id="Phobius"/>
    </source>
</evidence>
<dbReference type="AlphaFoldDB" id="G3NAJ1"/>
<dbReference type="Bgee" id="ENSGACG00000001794">
    <property type="expression patterns" value="Expressed in camera-type eye and 12 other cell types or tissues"/>
</dbReference>
<organism evidence="2">
    <name type="scientific">Gasterosteus aculeatus</name>
    <name type="common">Three-spined stickleback</name>
    <dbReference type="NCBI Taxonomy" id="69293"/>
    <lineage>
        <taxon>Eukaryota</taxon>
        <taxon>Metazoa</taxon>
        <taxon>Chordata</taxon>
        <taxon>Craniata</taxon>
        <taxon>Vertebrata</taxon>
        <taxon>Euteleostomi</taxon>
        <taxon>Actinopterygii</taxon>
        <taxon>Neopterygii</taxon>
        <taxon>Teleostei</taxon>
        <taxon>Neoteleostei</taxon>
        <taxon>Acanthomorphata</taxon>
        <taxon>Eupercaria</taxon>
        <taxon>Perciformes</taxon>
        <taxon>Cottioidei</taxon>
        <taxon>Gasterosteales</taxon>
        <taxon>Gasterosteidae</taxon>
        <taxon>Gasterosteus</taxon>
    </lineage>
</organism>
<evidence type="ECO:0000313" key="2">
    <source>
        <dbReference type="Ensembl" id="ENSGACP00000002336.1"/>
    </source>
</evidence>
<name>G3NAJ1_GASAC</name>
<feature type="transmembrane region" description="Helical" evidence="1">
    <location>
        <begin position="34"/>
        <end position="52"/>
    </location>
</feature>
<protein>
    <submittedName>
        <fullName evidence="2">Uncharacterized protein</fullName>
    </submittedName>
</protein>
<reference evidence="2" key="1">
    <citation type="submission" date="2006-01" db="EMBL/GenBank/DDBJ databases">
        <authorList>
            <person name="Lindblad-Toh K."/>
            <person name="Mauceli E."/>
            <person name="Grabherr M."/>
            <person name="Chang J.L."/>
            <person name="Lander E.S."/>
        </authorList>
    </citation>
    <scope>NUCLEOTIDE SEQUENCE [LARGE SCALE GENOMIC DNA]</scope>
</reference>
<feature type="transmembrane region" description="Helical" evidence="1">
    <location>
        <begin position="7"/>
        <end position="28"/>
    </location>
</feature>
<keyword evidence="1" id="KW-0472">Membrane</keyword>
<sequence length="115" mass="12761">MFICSYFCFFIYIHILFFFAHTSAYFLVFMTDEAAANAVMLLCVCVCVRAGTGAGWTTCRRTWAAGSLPSAAFSCSLSPDCTDLQTAASDKTPMVVFILCTDLLLFFHKIDCFIL</sequence>
<keyword evidence="1" id="KW-0812">Transmembrane</keyword>
<proteinExistence type="predicted"/>
<dbReference type="Ensembl" id="ENSGACT00000002343.1">
    <property type="protein sequence ID" value="ENSGACP00000002336.1"/>
    <property type="gene ID" value="ENSGACG00000001794.1"/>
</dbReference>
<keyword evidence="1" id="KW-1133">Transmembrane helix</keyword>